<dbReference type="InterPro" id="IPR008271">
    <property type="entry name" value="Ser/Thr_kinase_AS"/>
</dbReference>
<keyword evidence="5 12" id="KW-0418">Kinase</keyword>
<keyword evidence="6 9" id="KW-0067">ATP-binding</keyword>
<evidence type="ECO:0000256" key="10">
    <source>
        <dbReference type="SAM" id="MobiDB-lite"/>
    </source>
</evidence>
<dbReference type="Proteomes" id="UP001327560">
    <property type="component" value="Chromosome 5"/>
</dbReference>
<dbReference type="Gene3D" id="1.10.510.10">
    <property type="entry name" value="Transferase(Phosphotransferase) domain 1"/>
    <property type="match status" value="1"/>
</dbReference>
<keyword evidence="13" id="KW-1185">Reference proteome</keyword>
<feature type="region of interest" description="Disordered" evidence="10">
    <location>
        <begin position="657"/>
        <end position="690"/>
    </location>
</feature>
<organism evidence="12 13">
    <name type="scientific">Canna indica</name>
    <name type="common">Indian-shot</name>
    <dbReference type="NCBI Taxonomy" id="4628"/>
    <lineage>
        <taxon>Eukaryota</taxon>
        <taxon>Viridiplantae</taxon>
        <taxon>Streptophyta</taxon>
        <taxon>Embryophyta</taxon>
        <taxon>Tracheophyta</taxon>
        <taxon>Spermatophyta</taxon>
        <taxon>Magnoliopsida</taxon>
        <taxon>Liliopsida</taxon>
        <taxon>Zingiberales</taxon>
        <taxon>Cannaceae</taxon>
        <taxon>Canna</taxon>
    </lineage>
</organism>
<dbReference type="PANTHER" id="PTHR48016">
    <property type="entry name" value="MAP KINASE KINASE KINASE SSK2-RELATED-RELATED"/>
    <property type="match status" value="1"/>
</dbReference>
<evidence type="ECO:0000313" key="13">
    <source>
        <dbReference type="Proteomes" id="UP001327560"/>
    </source>
</evidence>
<dbReference type="InterPro" id="IPR017441">
    <property type="entry name" value="Protein_kinase_ATP_BS"/>
</dbReference>
<name>A0AAQ3QH23_9LILI</name>
<feature type="compositionally biased region" description="Low complexity" evidence="10">
    <location>
        <begin position="11"/>
        <end position="26"/>
    </location>
</feature>
<evidence type="ECO:0000256" key="5">
    <source>
        <dbReference type="ARBA" id="ARBA00022777"/>
    </source>
</evidence>
<evidence type="ECO:0000256" key="4">
    <source>
        <dbReference type="ARBA" id="ARBA00022741"/>
    </source>
</evidence>
<dbReference type="FunFam" id="1.10.510.10:FF:000357">
    <property type="entry name" value="Mitogen-activated protein kinase kinase kinase 5"/>
    <property type="match status" value="1"/>
</dbReference>
<feature type="region of interest" description="Disordered" evidence="10">
    <location>
        <begin position="1"/>
        <end position="102"/>
    </location>
</feature>
<evidence type="ECO:0000256" key="9">
    <source>
        <dbReference type="PROSITE-ProRule" id="PRU10141"/>
    </source>
</evidence>
<dbReference type="InterPro" id="IPR000719">
    <property type="entry name" value="Prot_kinase_dom"/>
</dbReference>
<dbReference type="GO" id="GO:0005737">
    <property type="term" value="C:cytoplasm"/>
    <property type="evidence" value="ECO:0007669"/>
    <property type="project" value="TreeGrafter"/>
</dbReference>
<keyword evidence="3" id="KW-0808">Transferase</keyword>
<comment type="similarity">
    <text evidence="1">Belongs to the protein kinase superfamily. STE Ser/Thr protein kinase family. MAP kinase kinase kinase subfamily.</text>
</comment>
<dbReference type="PROSITE" id="PS00107">
    <property type="entry name" value="PROTEIN_KINASE_ATP"/>
    <property type="match status" value="1"/>
</dbReference>
<dbReference type="PROSITE" id="PS50011">
    <property type="entry name" value="PROTEIN_KINASE_DOM"/>
    <property type="match status" value="1"/>
</dbReference>
<reference evidence="12 13" key="1">
    <citation type="submission" date="2023-10" db="EMBL/GenBank/DDBJ databases">
        <title>Chromosome-scale genome assembly provides insights into flower coloration mechanisms of Canna indica.</title>
        <authorList>
            <person name="Li C."/>
        </authorList>
    </citation>
    <scope>NUCLEOTIDE SEQUENCE [LARGE SCALE GENOMIC DNA]</scope>
    <source>
        <tissue evidence="12">Flower</tissue>
    </source>
</reference>
<evidence type="ECO:0000313" key="12">
    <source>
        <dbReference type="EMBL" id="WOL08983.1"/>
    </source>
</evidence>
<protein>
    <recommendedName>
        <fullName evidence="2">mitogen-activated protein kinase kinase kinase</fullName>
        <ecNumber evidence="2">2.7.11.25</ecNumber>
    </recommendedName>
</protein>
<evidence type="ECO:0000256" key="7">
    <source>
        <dbReference type="ARBA" id="ARBA00047559"/>
    </source>
</evidence>
<feature type="compositionally biased region" description="Polar residues" evidence="10">
    <location>
        <begin position="352"/>
        <end position="363"/>
    </location>
</feature>
<comment type="catalytic activity">
    <reaction evidence="7">
        <text>L-threonyl-[protein] + ATP = O-phospho-L-threonyl-[protein] + ADP + H(+)</text>
        <dbReference type="Rhea" id="RHEA:46608"/>
        <dbReference type="Rhea" id="RHEA-COMP:11060"/>
        <dbReference type="Rhea" id="RHEA-COMP:11605"/>
        <dbReference type="ChEBI" id="CHEBI:15378"/>
        <dbReference type="ChEBI" id="CHEBI:30013"/>
        <dbReference type="ChEBI" id="CHEBI:30616"/>
        <dbReference type="ChEBI" id="CHEBI:61977"/>
        <dbReference type="ChEBI" id="CHEBI:456216"/>
        <dbReference type="EC" id="2.7.11.25"/>
    </reaction>
</comment>
<sequence>MPWWSRKTAVSPSSSSPSSAASSPRAARSRSRDINFLWSRRSDAQRRPSRIPELSHLSDTDARVSSFDSSAAGPRSSSETVSRSPSNLDSNPGRTCSAPPLLPHPLPLPEFVSSQAAASPHRESTLAPALGFGLLSPNSIGCPLPSPREASTRLEGDAGSHAAIGSSVVESIQEHERAFSSGEVARLPHQPTCRSPERSGISMNGFTFRRQRRMFHDPNSSEPAKFRLNIPAKSAPTSGFSSPVHSPLCSPRRLSNVDFSTLSIATPGPQILSASEIQFTDVPVFSPQTSPKKIIISPDLSPRYSPTIRSPDLRSRNPSAPPSPLHIVMFSDASASRHENGHPLPLPPGAVSPSQSGVSNQNGAKSEALLMTSQWKKGKLIGSGTFGNVYEAANRHTGALCAMKEVNIIPDDAKSAESIKQLEQEINFLSQFEHPNIVQYYGTETIGDRFYIYLEYVHPGSINKFVRQYCGATPESVVRSFTRHILKGLAYLHSKNIMHRDIKGANLLVDAHGVVKLADFGMAKHLSGAAGALSLKGSPYWMAPEVMQATMNKDIGYDLAVDIWSLGCTIIEMFTGEQPWSGLEGAAAMFKVLHKDPPIPKNMSNEGKDFLRCCFRRNPADRPTASKLLEHPFVRHSHHYKAHCSLQAFSGTKIIDNTISPRGKSKSKSELPIKGKHSCNGEGSHSHPEISEISRVSHCSTPEFVPCLSPPHSMSSSAGSSANILNGAVGYRKFPALYTTQAT</sequence>
<dbReference type="EMBL" id="CP136894">
    <property type="protein sequence ID" value="WOL08983.1"/>
    <property type="molecule type" value="Genomic_DNA"/>
</dbReference>
<evidence type="ECO:0000256" key="8">
    <source>
        <dbReference type="ARBA" id="ARBA00048329"/>
    </source>
</evidence>
<evidence type="ECO:0000256" key="2">
    <source>
        <dbReference type="ARBA" id="ARBA00012406"/>
    </source>
</evidence>
<dbReference type="GO" id="GO:0005524">
    <property type="term" value="F:ATP binding"/>
    <property type="evidence" value="ECO:0007669"/>
    <property type="project" value="UniProtKB-UniRule"/>
</dbReference>
<dbReference type="PROSITE" id="PS00108">
    <property type="entry name" value="PROTEIN_KINASE_ST"/>
    <property type="match status" value="1"/>
</dbReference>
<dbReference type="GO" id="GO:0004709">
    <property type="term" value="F:MAP kinase kinase kinase activity"/>
    <property type="evidence" value="ECO:0007669"/>
    <property type="project" value="UniProtKB-EC"/>
</dbReference>
<feature type="region of interest" description="Disordered" evidence="10">
    <location>
        <begin position="295"/>
        <end position="323"/>
    </location>
</feature>
<dbReference type="SMART" id="SM00220">
    <property type="entry name" value="S_TKc"/>
    <property type="match status" value="1"/>
</dbReference>
<dbReference type="Pfam" id="PF00069">
    <property type="entry name" value="Pkinase"/>
    <property type="match status" value="1"/>
</dbReference>
<feature type="binding site" evidence="9">
    <location>
        <position position="404"/>
    </location>
    <ligand>
        <name>ATP</name>
        <dbReference type="ChEBI" id="CHEBI:30616"/>
    </ligand>
</feature>
<feature type="compositionally biased region" description="Low complexity" evidence="10">
    <location>
        <begin position="74"/>
        <end position="86"/>
    </location>
</feature>
<dbReference type="EC" id="2.7.11.25" evidence="2"/>
<evidence type="ECO:0000256" key="3">
    <source>
        <dbReference type="ARBA" id="ARBA00022679"/>
    </source>
</evidence>
<dbReference type="InterPro" id="IPR011009">
    <property type="entry name" value="Kinase-like_dom_sf"/>
</dbReference>
<dbReference type="InterPro" id="IPR050538">
    <property type="entry name" value="MAP_kinase_kinase_kinase"/>
</dbReference>
<evidence type="ECO:0000259" key="11">
    <source>
        <dbReference type="PROSITE" id="PS50011"/>
    </source>
</evidence>
<feature type="region of interest" description="Disordered" evidence="10">
    <location>
        <begin position="336"/>
        <end position="363"/>
    </location>
</feature>
<evidence type="ECO:0000256" key="1">
    <source>
        <dbReference type="ARBA" id="ARBA00006529"/>
    </source>
</evidence>
<comment type="catalytic activity">
    <reaction evidence="8">
        <text>L-seryl-[protein] + ATP = O-phospho-L-seryl-[protein] + ADP + H(+)</text>
        <dbReference type="Rhea" id="RHEA:17989"/>
        <dbReference type="Rhea" id="RHEA-COMP:9863"/>
        <dbReference type="Rhea" id="RHEA-COMP:11604"/>
        <dbReference type="ChEBI" id="CHEBI:15378"/>
        <dbReference type="ChEBI" id="CHEBI:29999"/>
        <dbReference type="ChEBI" id="CHEBI:30616"/>
        <dbReference type="ChEBI" id="CHEBI:83421"/>
        <dbReference type="ChEBI" id="CHEBI:456216"/>
        <dbReference type="EC" id="2.7.11.25"/>
    </reaction>
</comment>
<proteinExistence type="inferred from homology"/>
<dbReference type="SUPFAM" id="SSF56112">
    <property type="entry name" value="Protein kinase-like (PK-like)"/>
    <property type="match status" value="1"/>
</dbReference>
<gene>
    <name evidence="12" type="ORF">Cni_G17736</name>
</gene>
<feature type="domain" description="Protein kinase" evidence="11">
    <location>
        <begin position="375"/>
        <end position="634"/>
    </location>
</feature>
<dbReference type="AlphaFoldDB" id="A0AAQ3QH23"/>
<keyword evidence="4 9" id="KW-0547">Nucleotide-binding</keyword>
<dbReference type="PANTHER" id="PTHR48016:SF5">
    <property type="entry name" value="MITOGEN-ACTIVATED PROTEIN KINASE KINASE KINASE 5"/>
    <property type="match status" value="1"/>
</dbReference>
<accession>A0AAQ3QH23</accession>
<evidence type="ECO:0000256" key="6">
    <source>
        <dbReference type="ARBA" id="ARBA00022840"/>
    </source>
</evidence>